<sequence>MKHIVIVYDIRDDKRRTKIFKTLKDYATPVQYSVFEGILTNEDYINLKYRLKRLMKKEDSIIFYSQCGRCKSDLERLGTNVVVFGDIDLVY</sequence>
<evidence type="ECO:0000256" key="4">
    <source>
        <dbReference type="ARBA" id="ARBA00022723"/>
    </source>
</evidence>
<dbReference type="GO" id="GO:0043571">
    <property type="term" value="P:maintenance of CRISPR repeat elements"/>
    <property type="evidence" value="ECO:0007669"/>
    <property type="project" value="UniProtKB-UniRule"/>
</dbReference>
<name>A0A1E5G2P5_9FIRM</name>
<comment type="similarity">
    <text evidence="2 9">Belongs to the CRISPR-associated endoribonuclease Cas2 protein family.</text>
</comment>
<evidence type="ECO:0000256" key="5">
    <source>
        <dbReference type="ARBA" id="ARBA00022759"/>
    </source>
</evidence>
<organism evidence="10 11">
    <name type="scientific">Desulfuribacillus alkaliarsenatis</name>
    <dbReference type="NCBI Taxonomy" id="766136"/>
    <lineage>
        <taxon>Bacteria</taxon>
        <taxon>Bacillati</taxon>
        <taxon>Bacillota</taxon>
        <taxon>Desulfuribacillia</taxon>
        <taxon>Desulfuribacillales</taxon>
        <taxon>Desulfuribacillaceae</taxon>
        <taxon>Desulfuribacillus</taxon>
    </lineage>
</organism>
<evidence type="ECO:0000313" key="10">
    <source>
        <dbReference type="EMBL" id="OEF97153.1"/>
    </source>
</evidence>
<evidence type="ECO:0000256" key="9">
    <source>
        <dbReference type="HAMAP-Rule" id="MF_01471"/>
    </source>
</evidence>
<dbReference type="OrthoDB" id="9798176at2"/>
<evidence type="ECO:0000256" key="1">
    <source>
        <dbReference type="ARBA" id="ARBA00001946"/>
    </source>
</evidence>
<dbReference type="EC" id="3.1.-.-" evidence="9"/>
<keyword evidence="3 9" id="KW-0540">Nuclease</keyword>
<reference evidence="10 11" key="1">
    <citation type="submission" date="2016-09" db="EMBL/GenBank/DDBJ databases">
        <title>Draft genome sequence for the type strain of Desulfuribacillus alkaliarsenatis AHT28, an obligately anaerobic, sulfidogenic bacterium isolated from Russian soda lake sediments.</title>
        <authorList>
            <person name="Abin C.A."/>
            <person name="Hollibaugh J.T."/>
        </authorList>
    </citation>
    <scope>NUCLEOTIDE SEQUENCE [LARGE SCALE GENOMIC DNA]</scope>
    <source>
        <strain evidence="10 11">AHT28</strain>
    </source>
</reference>
<dbReference type="InterPro" id="IPR021127">
    <property type="entry name" value="CRISPR_associated_Cas2"/>
</dbReference>
<evidence type="ECO:0000256" key="3">
    <source>
        <dbReference type="ARBA" id="ARBA00022722"/>
    </source>
</evidence>
<comment type="subunit">
    <text evidence="9">Homodimer, forms a heterotetramer with a Cas1 homodimer.</text>
</comment>
<dbReference type="EMBL" id="MIJE01000022">
    <property type="protein sequence ID" value="OEF97153.1"/>
    <property type="molecule type" value="Genomic_DNA"/>
</dbReference>
<dbReference type="GO" id="GO:0046872">
    <property type="term" value="F:metal ion binding"/>
    <property type="evidence" value="ECO:0007669"/>
    <property type="project" value="UniProtKB-UniRule"/>
</dbReference>
<dbReference type="NCBIfam" id="TIGR01573">
    <property type="entry name" value="cas2"/>
    <property type="match status" value="1"/>
</dbReference>
<comment type="caution">
    <text evidence="10">The sequence shown here is derived from an EMBL/GenBank/DDBJ whole genome shotgun (WGS) entry which is preliminary data.</text>
</comment>
<comment type="cofactor">
    <cofactor evidence="1 9">
        <name>Mg(2+)</name>
        <dbReference type="ChEBI" id="CHEBI:18420"/>
    </cofactor>
</comment>
<dbReference type="STRING" id="766136.BHF68_06030"/>
<dbReference type="AlphaFoldDB" id="A0A1E5G2P5"/>
<dbReference type="Pfam" id="PF09827">
    <property type="entry name" value="CRISPR_Cas2"/>
    <property type="match status" value="1"/>
</dbReference>
<dbReference type="GO" id="GO:0004521">
    <property type="term" value="F:RNA endonuclease activity"/>
    <property type="evidence" value="ECO:0007669"/>
    <property type="project" value="InterPro"/>
</dbReference>
<keyword evidence="11" id="KW-1185">Reference proteome</keyword>
<dbReference type="GO" id="GO:0051607">
    <property type="term" value="P:defense response to virus"/>
    <property type="evidence" value="ECO:0007669"/>
    <property type="project" value="UniProtKB-UniRule"/>
</dbReference>
<evidence type="ECO:0000256" key="2">
    <source>
        <dbReference type="ARBA" id="ARBA00009959"/>
    </source>
</evidence>
<keyword evidence="4 9" id="KW-0479">Metal-binding</keyword>
<feature type="binding site" evidence="9">
    <location>
        <position position="9"/>
    </location>
    <ligand>
        <name>Mg(2+)</name>
        <dbReference type="ChEBI" id="CHEBI:18420"/>
        <note>catalytic</note>
    </ligand>
</feature>
<evidence type="ECO:0000256" key="7">
    <source>
        <dbReference type="ARBA" id="ARBA00022842"/>
    </source>
</evidence>
<gene>
    <name evidence="9" type="primary">cas2</name>
    <name evidence="10" type="ORF">BHF68_06030</name>
</gene>
<keyword evidence="6 9" id="KW-0378">Hydrolase</keyword>
<dbReference type="Gene3D" id="3.30.70.240">
    <property type="match status" value="1"/>
</dbReference>
<dbReference type="SUPFAM" id="SSF143430">
    <property type="entry name" value="TTP0101/SSO1404-like"/>
    <property type="match status" value="1"/>
</dbReference>
<evidence type="ECO:0000256" key="8">
    <source>
        <dbReference type="ARBA" id="ARBA00023118"/>
    </source>
</evidence>
<dbReference type="InterPro" id="IPR019199">
    <property type="entry name" value="Virulence_VapD/CRISPR_Cas2"/>
</dbReference>
<dbReference type="CDD" id="cd09725">
    <property type="entry name" value="Cas2_I_II_III"/>
    <property type="match status" value="1"/>
</dbReference>
<proteinExistence type="inferred from homology"/>
<comment type="function">
    <text evidence="9">CRISPR (clustered regularly interspaced short palindromic repeat), is an adaptive immune system that provides protection against mobile genetic elements (viruses, transposable elements and conjugative plasmids). CRISPR clusters contain sequences complementary to antecedent mobile elements and target invading nucleic acids. CRISPR clusters are transcribed and processed into CRISPR RNA (crRNA). Functions as a ssRNA-specific endoribonuclease. Involved in the integration of spacer DNA into the CRISPR cassette.</text>
</comment>
<keyword evidence="5 9" id="KW-0255">Endonuclease</keyword>
<dbReference type="PANTHER" id="PTHR34405:SF3">
    <property type="entry name" value="CRISPR-ASSOCIATED ENDORIBONUCLEASE CAS2 3"/>
    <property type="match status" value="1"/>
</dbReference>
<dbReference type="RefSeq" id="WP_069643199.1">
    <property type="nucleotide sequence ID" value="NZ_MIJE01000022.1"/>
</dbReference>
<dbReference type="GO" id="GO:0016787">
    <property type="term" value="F:hydrolase activity"/>
    <property type="evidence" value="ECO:0007669"/>
    <property type="project" value="UniProtKB-KW"/>
</dbReference>
<dbReference type="HAMAP" id="MF_01471">
    <property type="entry name" value="Cas2"/>
    <property type="match status" value="1"/>
</dbReference>
<evidence type="ECO:0000313" key="11">
    <source>
        <dbReference type="Proteomes" id="UP000094296"/>
    </source>
</evidence>
<dbReference type="PANTHER" id="PTHR34405">
    <property type="entry name" value="CRISPR-ASSOCIATED ENDORIBONUCLEASE CAS2"/>
    <property type="match status" value="1"/>
</dbReference>
<dbReference type="Proteomes" id="UP000094296">
    <property type="component" value="Unassembled WGS sequence"/>
</dbReference>
<keyword evidence="8 9" id="KW-0051">Antiviral defense</keyword>
<accession>A0A1E5G2P5</accession>
<evidence type="ECO:0000256" key="6">
    <source>
        <dbReference type="ARBA" id="ARBA00022801"/>
    </source>
</evidence>
<protein>
    <recommendedName>
        <fullName evidence="9">CRISPR-associated endoribonuclease Cas2</fullName>
        <ecNumber evidence="9">3.1.-.-</ecNumber>
    </recommendedName>
</protein>
<keyword evidence="7 9" id="KW-0460">Magnesium</keyword>